<reference evidence="1 2" key="1">
    <citation type="submission" date="2024-09" db="EMBL/GenBank/DDBJ databases">
        <authorList>
            <person name="Sun Q."/>
            <person name="Mori K."/>
        </authorList>
    </citation>
    <scope>NUCLEOTIDE SEQUENCE [LARGE SCALE GENOMIC DNA]</scope>
    <source>
        <strain evidence="1 2">CECT 8365</strain>
    </source>
</reference>
<sequence>MKLIKELGNKFSNLYDSLTNADSSWENRTYDFYLIFGQKDEGKSPWITTNWKSDFEPFFDLLIKKSEFSKDTAIRVTKYKPEKRISKKNNQEFVYHSEIKLGRLKWDNKSHDKWTVPNNTENYFQDFQLWTPIWTITEKRQSPPDIYITFSNETDFENNRKTEFGYFIVIAIAKSLNLDSKPILRELSERINSKATILKTRRWGKPESIGNWTFVNWIQDTFSNGIYKGQSLHLVDFEKLEFEPIWEVIYRQK</sequence>
<organism evidence="1 2">
    <name type="scientific">Flavobacterium gyeonganense</name>
    <dbReference type="NCBI Taxonomy" id="1310418"/>
    <lineage>
        <taxon>Bacteria</taxon>
        <taxon>Pseudomonadati</taxon>
        <taxon>Bacteroidota</taxon>
        <taxon>Flavobacteriia</taxon>
        <taxon>Flavobacteriales</taxon>
        <taxon>Flavobacteriaceae</taxon>
        <taxon>Flavobacterium</taxon>
    </lineage>
</organism>
<dbReference type="EMBL" id="JBHMFE010000015">
    <property type="protein sequence ID" value="MFB9109517.1"/>
    <property type="molecule type" value="Genomic_DNA"/>
</dbReference>
<dbReference type="RefSeq" id="WP_278010109.1">
    <property type="nucleotide sequence ID" value="NZ_CP121112.1"/>
</dbReference>
<accession>A0ABV5HC96</accession>
<evidence type="ECO:0000313" key="1">
    <source>
        <dbReference type="EMBL" id="MFB9109517.1"/>
    </source>
</evidence>
<dbReference type="Proteomes" id="UP001589562">
    <property type="component" value="Unassembled WGS sequence"/>
</dbReference>
<gene>
    <name evidence="1" type="ORF">ACFFVK_13100</name>
</gene>
<evidence type="ECO:0000313" key="2">
    <source>
        <dbReference type="Proteomes" id="UP001589562"/>
    </source>
</evidence>
<name>A0ABV5HC96_9FLAO</name>
<keyword evidence="2" id="KW-1185">Reference proteome</keyword>
<proteinExistence type="predicted"/>
<protein>
    <submittedName>
        <fullName evidence="1">Uncharacterized protein</fullName>
    </submittedName>
</protein>
<comment type="caution">
    <text evidence="1">The sequence shown here is derived from an EMBL/GenBank/DDBJ whole genome shotgun (WGS) entry which is preliminary data.</text>
</comment>